<keyword evidence="2" id="KW-0472">Membrane</keyword>
<dbReference type="EMBL" id="FQWC01000005">
    <property type="protein sequence ID" value="SHH04841.1"/>
    <property type="molecule type" value="Genomic_DNA"/>
</dbReference>
<evidence type="ECO:0000256" key="2">
    <source>
        <dbReference type="SAM" id="Phobius"/>
    </source>
</evidence>
<dbReference type="AlphaFoldDB" id="A0A1M5PT80"/>
<evidence type="ECO:0000313" key="5">
    <source>
        <dbReference type="Proteomes" id="UP000184071"/>
    </source>
</evidence>
<evidence type="ECO:0000259" key="3">
    <source>
        <dbReference type="Pfam" id="PF20305"/>
    </source>
</evidence>
<keyword evidence="5" id="KW-1185">Reference proteome</keyword>
<feature type="transmembrane region" description="Helical" evidence="2">
    <location>
        <begin position="130"/>
        <end position="151"/>
    </location>
</feature>
<feature type="coiled-coil region" evidence="1">
    <location>
        <begin position="163"/>
        <end position="197"/>
    </location>
</feature>
<dbReference type="Pfam" id="PF20305">
    <property type="entry name" value="pYEATS"/>
    <property type="match status" value="1"/>
</dbReference>
<reference evidence="5" key="1">
    <citation type="submission" date="2016-11" db="EMBL/GenBank/DDBJ databases">
        <authorList>
            <person name="Varghese N."/>
            <person name="Submissions S."/>
        </authorList>
    </citation>
    <scope>NUCLEOTIDE SEQUENCE [LARGE SCALE GENOMIC DNA]</scope>
    <source>
        <strain evidence="5">DSM 17963</strain>
    </source>
</reference>
<evidence type="ECO:0000313" key="4">
    <source>
        <dbReference type="EMBL" id="SHH04841.1"/>
    </source>
</evidence>
<dbReference type="STRING" id="370979.SAMN05443663_105109"/>
<keyword evidence="2" id="KW-1133">Transmembrane helix</keyword>
<dbReference type="InterPro" id="IPR046888">
    <property type="entry name" value="pYEATS"/>
</dbReference>
<sequence>MMDQTKIILGAETSILKSFLISLTVGLIGVVGFPLSSNVSGFSLIFIGILLGMASLGCGFFTGTLFGMPKRNTTDSSDYTLNNSLVEISEWLTKIIVGLGLVNLKQIPKYLNSLGQFLKQDSNGQSYVDIYAMCILVYFSILGLYIGYNYMRLVLSLKYKTVDDNMLKELVKVNEKLEETKNENEKLKEVTTVLQDEVDVKGNVTKELLKIANKPEIPIEDIQVKSAEIANREDVNESESNIKSYVKNMINNAQKKLEKGLSMNINDPQHGQWGGNAINNERQLSAEVIERSKGFFMINIKVESTNADNPLKSGEIILLALHNTFGDPPFRLLTVENGKAELSLFSYGSFTIGAFADRGKTELELNLATLPNVSEYFKTH</sequence>
<feature type="transmembrane region" description="Helical" evidence="2">
    <location>
        <begin position="15"/>
        <end position="35"/>
    </location>
</feature>
<protein>
    <recommendedName>
        <fullName evidence="3">Prokaryotic YEATS domain-containing protein</fullName>
    </recommendedName>
</protein>
<evidence type="ECO:0000256" key="1">
    <source>
        <dbReference type="SAM" id="Coils"/>
    </source>
</evidence>
<name>A0A1M5PT80_9FLAO</name>
<dbReference type="Proteomes" id="UP000184071">
    <property type="component" value="Unassembled WGS sequence"/>
</dbReference>
<accession>A0A1M5PT80</accession>
<organism evidence="4 5">
    <name type="scientific">Flavobacterium defluvii</name>
    <dbReference type="NCBI Taxonomy" id="370979"/>
    <lineage>
        <taxon>Bacteria</taxon>
        <taxon>Pseudomonadati</taxon>
        <taxon>Bacteroidota</taxon>
        <taxon>Flavobacteriia</taxon>
        <taxon>Flavobacteriales</taxon>
        <taxon>Flavobacteriaceae</taxon>
        <taxon>Flavobacterium</taxon>
    </lineage>
</organism>
<keyword evidence="2" id="KW-0812">Transmembrane</keyword>
<feature type="transmembrane region" description="Helical" evidence="2">
    <location>
        <begin position="42"/>
        <end position="66"/>
    </location>
</feature>
<gene>
    <name evidence="4" type="ORF">SAMN05443663_105109</name>
</gene>
<feature type="domain" description="Prokaryotic YEATS" evidence="3">
    <location>
        <begin position="313"/>
        <end position="367"/>
    </location>
</feature>
<keyword evidence="1" id="KW-0175">Coiled coil</keyword>
<proteinExistence type="predicted"/>